<protein>
    <submittedName>
        <fullName evidence="3">Uncharacterized protein</fullName>
    </submittedName>
</protein>
<dbReference type="Proteomes" id="UP000824469">
    <property type="component" value="Unassembled WGS sequence"/>
</dbReference>
<evidence type="ECO:0000313" key="3">
    <source>
        <dbReference type="EMBL" id="KAH9303107.1"/>
    </source>
</evidence>
<evidence type="ECO:0000313" key="4">
    <source>
        <dbReference type="Proteomes" id="UP000824469"/>
    </source>
</evidence>
<reference evidence="3 4" key="1">
    <citation type="journal article" date="2021" name="Nat. Plants">
        <title>The Taxus genome provides insights into paclitaxel biosynthesis.</title>
        <authorList>
            <person name="Xiong X."/>
            <person name="Gou J."/>
            <person name="Liao Q."/>
            <person name="Li Y."/>
            <person name="Zhou Q."/>
            <person name="Bi G."/>
            <person name="Li C."/>
            <person name="Du R."/>
            <person name="Wang X."/>
            <person name="Sun T."/>
            <person name="Guo L."/>
            <person name="Liang H."/>
            <person name="Lu P."/>
            <person name="Wu Y."/>
            <person name="Zhang Z."/>
            <person name="Ro D.K."/>
            <person name="Shang Y."/>
            <person name="Huang S."/>
            <person name="Yan J."/>
        </authorList>
    </citation>
    <scope>NUCLEOTIDE SEQUENCE [LARGE SCALE GENOMIC DNA]</scope>
    <source>
        <strain evidence="3">Ta-2019</strain>
    </source>
</reference>
<gene>
    <name evidence="3" type="ORF">KI387_014690</name>
</gene>
<accession>A0AA38CNG0</accession>
<comment type="caution">
    <text evidence="3">The sequence shown here is derived from an EMBL/GenBank/DDBJ whole genome shotgun (WGS) entry which is preliminary data.</text>
</comment>
<keyword evidence="4" id="KW-1185">Reference proteome</keyword>
<comment type="similarity">
    <text evidence="1">Belongs to the LOR family.</text>
</comment>
<feature type="compositionally biased region" description="Basic and acidic residues" evidence="2">
    <location>
        <begin position="1"/>
        <end position="23"/>
    </location>
</feature>
<organism evidence="3 4">
    <name type="scientific">Taxus chinensis</name>
    <name type="common">Chinese yew</name>
    <name type="synonym">Taxus wallichiana var. chinensis</name>
    <dbReference type="NCBI Taxonomy" id="29808"/>
    <lineage>
        <taxon>Eukaryota</taxon>
        <taxon>Viridiplantae</taxon>
        <taxon>Streptophyta</taxon>
        <taxon>Embryophyta</taxon>
        <taxon>Tracheophyta</taxon>
        <taxon>Spermatophyta</taxon>
        <taxon>Pinopsida</taxon>
        <taxon>Pinidae</taxon>
        <taxon>Conifers II</taxon>
        <taxon>Cupressales</taxon>
        <taxon>Taxaceae</taxon>
        <taxon>Taxus</taxon>
    </lineage>
</organism>
<dbReference type="SUPFAM" id="SSF54518">
    <property type="entry name" value="Tubby C-terminal domain-like"/>
    <property type="match status" value="1"/>
</dbReference>
<dbReference type="InterPro" id="IPR038595">
    <property type="entry name" value="LOR_sf"/>
</dbReference>
<sequence length="82" mass="9524">RWSVSKRWESWRGSSDPHEESDQKPIISLSKSSRFSNKNKTRCNVFVNRSRHTKQNYDYHIEGSLCKPPCTIFSASGHIIAQ</sequence>
<feature type="non-terminal residue" evidence="3">
    <location>
        <position position="82"/>
    </location>
</feature>
<feature type="region of interest" description="Disordered" evidence="2">
    <location>
        <begin position="1"/>
        <end position="28"/>
    </location>
</feature>
<feature type="non-terminal residue" evidence="3">
    <location>
        <position position="1"/>
    </location>
</feature>
<evidence type="ECO:0000256" key="2">
    <source>
        <dbReference type="SAM" id="MobiDB-lite"/>
    </source>
</evidence>
<name>A0AA38CNG0_TAXCH</name>
<dbReference type="Pfam" id="PF04525">
    <property type="entry name" value="LOR"/>
    <property type="match status" value="1"/>
</dbReference>
<dbReference type="InterPro" id="IPR007612">
    <property type="entry name" value="LOR"/>
</dbReference>
<dbReference type="Gene3D" id="2.40.160.200">
    <property type="entry name" value="LURP1-related"/>
    <property type="match status" value="1"/>
</dbReference>
<dbReference type="InterPro" id="IPR025659">
    <property type="entry name" value="Tubby-like_C"/>
</dbReference>
<proteinExistence type="inferred from homology"/>
<dbReference type="AlphaFoldDB" id="A0AA38CNG0"/>
<evidence type="ECO:0000256" key="1">
    <source>
        <dbReference type="ARBA" id="ARBA00005437"/>
    </source>
</evidence>
<dbReference type="EMBL" id="JAHRHJ020000009">
    <property type="protein sequence ID" value="KAH9303107.1"/>
    <property type="molecule type" value="Genomic_DNA"/>
</dbReference>